<dbReference type="Proteomes" id="UP000236990">
    <property type="component" value="Unassembled WGS sequence"/>
</dbReference>
<keyword evidence="9" id="KW-0479">Metal-binding</keyword>
<dbReference type="PANTHER" id="PTHR10642">
    <property type="entry name" value="RIBONUCLEASE H1"/>
    <property type="match status" value="1"/>
</dbReference>
<dbReference type="InterPro" id="IPR050092">
    <property type="entry name" value="RNase_H"/>
</dbReference>
<dbReference type="GO" id="GO:0046872">
    <property type="term" value="F:metal ion binding"/>
    <property type="evidence" value="ECO:0007669"/>
    <property type="project" value="UniProtKB-KW"/>
</dbReference>
<dbReference type="EC" id="3.1.26.4" evidence="6"/>
<dbReference type="Gene3D" id="3.30.420.10">
    <property type="entry name" value="Ribonuclease H-like superfamily/Ribonuclease H"/>
    <property type="match status" value="1"/>
</dbReference>
<evidence type="ECO:0000256" key="3">
    <source>
        <dbReference type="ARBA" id="ARBA00004065"/>
    </source>
</evidence>
<sequence>MAQKYYAVRKGRQPGIYRTWPETQKQVSGYPQAQYKSFTSEKDAQDFMAGKASPTRLAHSKSISNQTPVNAAITVYTDGGSRNTGNVAGQHVHQDDKAAWAYRIEMPDQLVTDSAGEWGATNNRMEIMAFLRALEQLQQLGQTKTGILFVLDSQYVLNAVTKGWLAGWKRRGWKRSNGPLVNAELWREVDRLLPAFTALNYRWTKGHATNQGNVFVDHLLNQTMDQMHAGQPAQASTGAKISPQPAKTSVPQPAKTSVPQPTMSNPTPTKSNQSATVRSTPAEKKPVDPEQVARSVAAIKKMLRDN</sequence>
<organism evidence="15 16">
    <name type="scientific">Lactiplantibacillus plantarum subsp. plantarum</name>
    <dbReference type="NCBI Taxonomy" id="337330"/>
    <lineage>
        <taxon>Bacteria</taxon>
        <taxon>Bacillati</taxon>
        <taxon>Bacillota</taxon>
        <taxon>Bacilli</taxon>
        <taxon>Lactobacillales</taxon>
        <taxon>Lactobacillaceae</taxon>
        <taxon>Lactiplantibacillus</taxon>
    </lineage>
</organism>
<feature type="compositionally biased region" description="Polar residues" evidence="13">
    <location>
        <begin position="233"/>
        <end position="279"/>
    </location>
</feature>
<feature type="domain" description="RNase H type-1" evidence="14">
    <location>
        <begin position="69"/>
        <end position="225"/>
    </location>
</feature>
<evidence type="ECO:0000256" key="7">
    <source>
        <dbReference type="ARBA" id="ARBA00017721"/>
    </source>
</evidence>
<keyword evidence="10" id="KW-0255">Endonuclease</keyword>
<evidence type="ECO:0000313" key="16">
    <source>
        <dbReference type="Proteomes" id="UP000236990"/>
    </source>
</evidence>
<evidence type="ECO:0000256" key="4">
    <source>
        <dbReference type="ARBA" id="ARBA00005300"/>
    </source>
</evidence>
<keyword evidence="8" id="KW-0540">Nuclease</keyword>
<dbReference type="FunFam" id="3.40.970.10:FF:000002">
    <property type="entry name" value="Ribonuclease H"/>
    <property type="match status" value="1"/>
</dbReference>
<dbReference type="PANTHER" id="PTHR10642:SF26">
    <property type="entry name" value="RIBONUCLEASE H1"/>
    <property type="match status" value="1"/>
</dbReference>
<dbReference type="InterPro" id="IPR036397">
    <property type="entry name" value="RNaseH_sf"/>
</dbReference>
<dbReference type="InterPro" id="IPR009027">
    <property type="entry name" value="Ribosomal_bL9/RNase_H1_N"/>
</dbReference>
<dbReference type="Pfam" id="PF01693">
    <property type="entry name" value="Cauli_VI"/>
    <property type="match status" value="1"/>
</dbReference>
<dbReference type="AlphaFoldDB" id="A0A2S3U913"/>
<evidence type="ECO:0000256" key="1">
    <source>
        <dbReference type="ARBA" id="ARBA00000077"/>
    </source>
</evidence>
<name>A0A2S3U913_LACPN</name>
<evidence type="ECO:0000313" key="15">
    <source>
        <dbReference type="EMBL" id="POD88732.1"/>
    </source>
</evidence>
<comment type="similarity">
    <text evidence="4">Belongs to the RNase H family.</text>
</comment>
<evidence type="ECO:0000256" key="13">
    <source>
        <dbReference type="SAM" id="MobiDB-lite"/>
    </source>
</evidence>
<evidence type="ECO:0000259" key="14">
    <source>
        <dbReference type="PROSITE" id="PS50879"/>
    </source>
</evidence>
<dbReference type="GO" id="GO:0043137">
    <property type="term" value="P:DNA replication, removal of RNA primer"/>
    <property type="evidence" value="ECO:0007669"/>
    <property type="project" value="TreeGrafter"/>
</dbReference>
<dbReference type="InterPro" id="IPR022892">
    <property type="entry name" value="RNaseHI"/>
</dbReference>
<evidence type="ECO:0000256" key="8">
    <source>
        <dbReference type="ARBA" id="ARBA00022722"/>
    </source>
</evidence>
<feature type="region of interest" description="Disordered" evidence="13">
    <location>
        <begin position="228"/>
        <end position="294"/>
    </location>
</feature>
<dbReference type="SUPFAM" id="SSF55658">
    <property type="entry name" value="L9 N-domain-like"/>
    <property type="match status" value="1"/>
</dbReference>
<evidence type="ECO:0000256" key="10">
    <source>
        <dbReference type="ARBA" id="ARBA00022759"/>
    </source>
</evidence>
<dbReference type="CDD" id="cd09278">
    <property type="entry name" value="RNase_HI_prokaryote_like"/>
    <property type="match status" value="1"/>
</dbReference>
<dbReference type="InterPro" id="IPR011320">
    <property type="entry name" value="RNase_H1_N"/>
</dbReference>
<dbReference type="Gene3D" id="3.40.970.10">
    <property type="entry name" value="Ribonuclease H1, N-terminal domain"/>
    <property type="match status" value="1"/>
</dbReference>
<keyword evidence="12" id="KW-0460">Magnesium</keyword>
<dbReference type="GO" id="GO:0004523">
    <property type="term" value="F:RNA-DNA hybrid ribonuclease activity"/>
    <property type="evidence" value="ECO:0007669"/>
    <property type="project" value="UniProtKB-EC"/>
</dbReference>
<dbReference type="InterPro" id="IPR037056">
    <property type="entry name" value="RNase_H1_N_sf"/>
</dbReference>
<evidence type="ECO:0000256" key="9">
    <source>
        <dbReference type="ARBA" id="ARBA00022723"/>
    </source>
</evidence>
<reference evidence="15 16" key="1">
    <citation type="submission" date="2017-06" db="EMBL/GenBank/DDBJ databases">
        <title>Genome sequence of Lactobacillus plantarum subsp. plantarum strain SRCM101258.</title>
        <authorList>
            <person name="Cho S.H."/>
        </authorList>
    </citation>
    <scope>NUCLEOTIDE SEQUENCE [LARGE SCALE GENOMIC DNA]</scope>
    <source>
        <strain evidence="15 16">SRCM101258</strain>
    </source>
</reference>
<dbReference type="InterPro" id="IPR012337">
    <property type="entry name" value="RNaseH-like_sf"/>
</dbReference>
<dbReference type="EMBL" id="NKCZ01000063">
    <property type="protein sequence ID" value="POD88732.1"/>
    <property type="molecule type" value="Genomic_DNA"/>
</dbReference>
<keyword evidence="11 15" id="KW-0378">Hydrolase</keyword>
<accession>A0A2S3U913</accession>
<gene>
    <name evidence="15" type="ORF">S101258_00538</name>
</gene>
<proteinExistence type="inferred from homology"/>
<dbReference type="Pfam" id="PF00075">
    <property type="entry name" value="RNase_H"/>
    <property type="match status" value="1"/>
</dbReference>
<comment type="function">
    <text evidence="3">Endonuclease that specifically degrades the RNA of RNA-DNA hybrids.</text>
</comment>
<evidence type="ECO:0000256" key="11">
    <source>
        <dbReference type="ARBA" id="ARBA00022801"/>
    </source>
</evidence>
<comment type="subunit">
    <text evidence="5">Monomer.</text>
</comment>
<dbReference type="GO" id="GO:0003676">
    <property type="term" value="F:nucleic acid binding"/>
    <property type="evidence" value="ECO:0007669"/>
    <property type="project" value="InterPro"/>
</dbReference>
<comment type="catalytic activity">
    <reaction evidence="1">
        <text>Endonucleolytic cleavage to 5'-phosphomonoester.</text>
        <dbReference type="EC" id="3.1.26.4"/>
    </reaction>
</comment>
<evidence type="ECO:0000256" key="2">
    <source>
        <dbReference type="ARBA" id="ARBA00001946"/>
    </source>
</evidence>
<evidence type="ECO:0000256" key="5">
    <source>
        <dbReference type="ARBA" id="ARBA00011245"/>
    </source>
</evidence>
<dbReference type="PROSITE" id="PS50879">
    <property type="entry name" value="RNASE_H_1"/>
    <property type="match status" value="1"/>
</dbReference>
<evidence type="ECO:0000256" key="6">
    <source>
        <dbReference type="ARBA" id="ARBA00012180"/>
    </source>
</evidence>
<dbReference type="InterPro" id="IPR002156">
    <property type="entry name" value="RNaseH_domain"/>
</dbReference>
<comment type="cofactor">
    <cofactor evidence="2">
        <name>Mg(2+)</name>
        <dbReference type="ChEBI" id="CHEBI:18420"/>
    </cofactor>
</comment>
<protein>
    <recommendedName>
        <fullName evidence="7">Ribonuclease H</fullName>
        <ecNumber evidence="6">3.1.26.4</ecNumber>
    </recommendedName>
</protein>
<comment type="caution">
    <text evidence="15">The sequence shown here is derived from an EMBL/GenBank/DDBJ whole genome shotgun (WGS) entry which is preliminary data.</text>
</comment>
<evidence type="ECO:0000256" key="12">
    <source>
        <dbReference type="ARBA" id="ARBA00022842"/>
    </source>
</evidence>
<dbReference type="SUPFAM" id="SSF53098">
    <property type="entry name" value="Ribonuclease H-like"/>
    <property type="match status" value="1"/>
</dbReference>